<dbReference type="SUPFAM" id="SSF51735">
    <property type="entry name" value="NAD(P)-binding Rossmann-fold domains"/>
    <property type="match status" value="1"/>
</dbReference>
<sequence>MKDSLKVTIAGGGSTYTPGIVKSMLAQQKLFPLAELVLYDIDQQKNDDMYVIINYMLEQEGRSEIKLTQTLDPKEAFTNCDFVFSQIRVGSFAMREKDEKIPLKHGCVGQETCGMGGFAYGLRTIGPMLELIGFIQKYAPSAWILNYTNPESIVSECVRRVYPHIRMICACDMTISIEETICDNFGYDRSNWTPTYYGLNHFGWYRSIYDNARGCDVMPEIIQKIKEKGMQVADFNAGDTTWQEAWDNLRKQLEFFPDALPNNYLEYYLFPDDKVSHADPNYTRANMIMDGRLKHTQEMAYKIRHHDKGEILTFNFGEHGNYIVDMAVSILHNLRKRFIVLVANNGAIPNFRPDAVVEVPAYISAVGVEPVALREPIPNFHKGMMEGQNAAEQLLVDGYFEKSYMKVLQAFTMNLTTPSANRAKAVLDDMIVANKEYWPQLS</sequence>
<reference evidence="9 10" key="1">
    <citation type="submission" date="2010-08" db="EMBL/GenBank/DDBJ databases">
        <authorList>
            <person name="Durkin A.S."/>
            <person name="Madupu R."/>
            <person name="Torralba M."/>
            <person name="Gillis M."/>
            <person name="Methe B."/>
            <person name="Sutton G."/>
            <person name="Nelson K.E."/>
        </authorList>
    </citation>
    <scope>NUCLEOTIDE SEQUENCE [LARGE SCALE GENOMIC DNA]</scope>
    <source>
        <strain evidence="9 10">PB189-T1-4</strain>
    </source>
</reference>
<dbReference type="Gene3D" id="3.40.50.720">
    <property type="entry name" value="NAD(P)-binding Rossmann-like Domain"/>
    <property type="match status" value="1"/>
</dbReference>
<evidence type="ECO:0000256" key="6">
    <source>
        <dbReference type="ARBA" id="ARBA00023295"/>
    </source>
</evidence>
<keyword evidence="5" id="KW-0464">Manganese</keyword>
<evidence type="ECO:0000256" key="7">
    <source>
        <dbReference type="RuleBase" id="RU361152"/>
    </source>
</evidence>
<evidence type="ECO:0000313" key="10">
    <source>
        <dbReference type="Proteomes" id="UP000004431"/>
    </source>
</evidence>
<evidence type="ECO:0000256" key="1">
    <source>
        <dbReference type="ARBA" id="ARBA00010141"/>
    </source>
</evidence>
<keyword evidence="2" id="KW-0479">Metal-binding</keyword>
<evidence type="ECO:0000259" key="8">
    <source>
        <dbReference type="Pfam" id="PF11975"/>
    </source>
</evidence>
<organism evidence="9 10">
    <name type="scientific">Fannyhessea vaginae PB189-T1-4</name>
    <dbReference type="NCBI Taxonomy" id="866774"/>
    <lineage>
        <taxon>Bacteria</taxon>
        <taxon>Bacillati</taxon>
        <taxon>Actinomycetota</taxon>
        <taxon>Coriobacteriia</taxon>
        <taxon>Coriobacteriales</taxon>
        <taxon>Atopobiaceae</taxon>
        <taxon>Fannyhessea</taxon>
    </lineage>
</organism>
<evidence type="ECO:0000256" key="5">
    <source>
        <dbReference type="ARBA" id="ARBA00023211"/>
    </source>
</evidence>
<comment type="cofactor">
    <cofactor evidence="7">
        <name>NAD(+)</name>
        <dbReference type="ChEBI" id="CHEBI:57540"/>
    </cofactor>
    <text evidence="7">Binds 1 NAD(+) per subunit.</text>
</comment>
<dbReference type="Pfam" id="PF02056">
    <property type="entry name" value="Glyco_hydro_4"/>
    <property type="match status" value="1"/>
</dbReference>
<dbReference type="InterPro" id="IPR015955">
    <property type="entry name" value="Lactate_DH/Glyco_Ohase_4_C"/>
</dbReference>
<dbReference type="GO" id="GO:0016787">
    <property type="term" value="F:hydrolase activity"/>
    <property type="evidence" value="ECO:0007669"/>
    <property type="project" value="UniProtKB-KW"/>
</dbReference>
<feature type="domain" description="Glycosyl hydrolase family 4 C-terminal" evidence="8">
    <location>
        <begin position="196"/>
        <end position="416"/>
    </location>
</feature>
<keyword evidence="10" id="KW-1185">Reference proteome</keyword>
<dbReference type="InterPro" id="IPR036291">
    <property type="entry name" value="NAD(P)-bd_dom_sf"/>
</dbReference>
<keyword evidence="4 7" id="KW-0520">NAD</keyword>
<evidence type="ECO:0000256" key="3">
    <source>
        <dbReference type="ARBA" id="ARBA00022801"/>
    </source>
</evidence>
<protein>
    <submittedName>
        <fullName evidence="9">Family 4 glycosyl hydrolase</fullName>
    </submittedName>
</protein>
<comment type="caution">
    <text evidence="9">The sequence shown here is derived from an EMBL/GenBank/DDBJ whole genome shotgun (WGS) entry which is preliminary data.</text>
</comment>
<dbReference type="PANTHER" id="PTHR32092">
    <property type="entry name" value="6-PHOSPHO-BETA-GLUCOSIDASE-RELATED"/>
    <property type="match status" value="1"/>
</dbReference>
<dbReference type="EMBL" id="AEDQ01000011">
    <property type="protein sequence ID" value="EFL44514.1"/>
    <property type="molecule type" value="Genomic_DNA"/>
</dbReference>
<accession>A0ABP2J371</accession>
<gene>
    <name evidence="9" type="ORF">HMPREF9248_0616</name>
</gene>
<dbReference type="SUPFAM" id="SSF56327">
    <property type="entry name" value="LDH C-terminal domain-like"/>
    <property type="match status" value="1"/>
</dbReference>
<name>A0ABP2J371_9ACTN</name>
<proteinExistence type="inferred from homology"/>
<dbReference type="Gene3D" id="3.90.110.10">
    <property type="entry name" value="Lactate dehydrogenase/glycoside hydrolase, family 4, C-terminal"/>
    <property type="match status" value="1"/>
</dbReference>
<keyword evidence="3 7" id="KW-0378">Hydrolase</keyword>
<dbReference type="Pfam" id="PF11975">
    <property type="entry name" value="Glyco_hydro_4C"/>
    <property type="match status" value="1"/>
</dbReference>
<dbReference type="InterPro" id="IPR022616">
    <property type="entry name" value="Glyco_hydro_4_C"/>
</dbReference>
<dbReference type="PRINTS" id="PR00732">
    <property type="entry name" value="GLHYDRLASE4"/>
</dbReference>
<dbReference type="PANTHER" id="PTHR32092:SF14">
    <property type="entry name" value="MALTOSE-6'-PHOSPHATE GLUCOSIDASE"/>
    <property type="match status" value="1"/>
</dbReference>
<comment type="similarity">
    <text evidence="1 7">Belongs to the glycosyl hydrolase 4 family.</text>
</comment>
<evidence type="ECO:0000313" key="9">
    <source>
        <dbReference type="EMBL" id="EFL44514.1"/>
    </source>
</evidence>
<keyword evidence="6 7" id="KW-0326">Glycosidase</keyword>
<dbReference type="RefSeq" id="WP_006303723.1">
    <property type="nucleotide sequence ID" value="NZ_AEDQ01000011.1"/>
</dbReference>
<dbReference type="InterPro" id="IPR001088">
    <property type="entry name" value="Glyco_hydro_4"/>
</dbReference>
<evidence type="ECO:0000256" key="2">
    <source>
        <dbReference type="ARBA" id="ARBA00022723"/>
    </source>
</evidence>
<evidence type="ECO:0000256" key="4">
    <source>
        <dbReference type="ARBA" id="ARBA00023027"/>
    </source>
</evidence>
<dbReference type="Proteomes" id="UP000004431">
    <property type="component" value="Unassembled WGS sequence"/>
</dbReference>